<evidence type="ECO:0000313" key="6">
    <source>
        <dbReference type="EMBL" id="MEN7547473.1"/>
    </source>
</evidence>
<dbReference type="InterPro" id="IPR001764">
    <property type="entry name" value="Glyco_hydro_3_N"/>
</dbReference>
<feature type="domain" description="Glycoside hydrolase family 3 N-terminal" evidence="5">
    <location>
        <begin position="34"/>
        <end position="363"/>
    </location>
</feature>
<evidence type="ECO:0000256" key="1">
    <source>
        <dbReference type="ARBA" id="ARBA00005336"/>
    </source>
</evidence>
<dbReference type="GO" id="GO:0005975">
    <property type="term" value="P:carbohydrate metabolic process"/>
    <property type="evidence" value="ECO:0007669"/>
    <property type="project" value="InterPro"/>
</dbReference>
<dbReference type="Gene3D" id="3.20.20.300">
    <property type="entry name" value="Glycoside hydrolase, family 3, N-terminal domain"/>
    <property type="match status" value="1"/>
</dbReference>
<keyword evidence="4" id="KW-0732">Signal</keyword>
<dbReference type="SUPFAM" id="SSF51445">
    <property type="entry name" value="(Trans)glycosidases"/>
    <property type="match status" value="1"/>
</dbReference>
<proteinExistence type="inferred from homology"/>
<dbReference type="InterPro" id="IPR036962">
    <property type="entry name" value="Glyco_hydro_3_N_sf"/>
</dbReference>
<evidence type="ECO:0000256" key="2">
    <source>
        <dbReference type="ARBA" id="ARBA00022801"/>
    </source>
</evidence>
<dbReference type="Gene3D" id="3.40.50.1700">
    <property type="entry name" value="Glycoside hydrolase family 3 C-terminal domain"/>
    <property type="match status" value="1"/>
</dbReference>
<evidence type="ECO:0000313" key="7">
    <source>
        <dbReference type="Proteomes" id="UP001403385"/>
    </source>
</evidence>
<evidence type="ECO:0000256" key="3">
    <source>
        <dbReference type="ARBA" id="ARBA00023295"/>
    </source>
</evidence>
<dbReference type="Proteomes" id="UP001403385">
    <property type="component" value="Unassembled WGS sequence"/>
</dbReference>
<accession>A0AAW9S817</accession>
<comment type="similarity">
    <text evidence="1">Belongs to the glycosyl hydrolase 3 family.</text>
</comment>
<dbReference type="InterPro" id="IPR050226">
    <property type="entry name" value="NagZ_Beta-hexosaminidase"/>
</dbReference>
<sequence>MKKTTIFCLLGLLISTLLLPTSCTQTTQLDQTEVKKKVGQLFLLAFTGSEADVVLPFVRERGIGGLYLSNDNLKEPTQTAKLLNTLQAAAVEGISQQPLLTAADQEGAWGIMVPYSTTGPGNMALGAAPVENTEKMYSIFSQELAAVGVFCNLSPVADVNSNPLNPIIGTRSFGEDVQKVTDRVKASVSSLQRNGIISTAKHFPGHGNTHSDSHSGIPHVDRSLHEIESIDLAPFKAAVEAGVEIVMTAHIIYDSLDTENPATLSPEILNGYLRKKLGFKGVIITDSFNMGAIQKNYDPAEAAVAAILAGADMIMLAEERYGEDVGDYVKSQHRMIDRVEQAVLNGEISMERLDEAYNRIVTLKEKYQLAQKIPVDVEVAASIVGSPENKEAAIKVAEAALHIAYDNQSLLPLKPDSEISVVRLTKEDVESIVKISEGIGPNYYTAYTDFVTALKEEGFQVSEYSYDEALPEKNVVICVSENYPFPGKSLDLEEQRNRLSFVQEQNGAPVINVALKDPYDAYLVSPDAYVSAMGSNISNVKAMARLLVGKTEANGTLPVSPIAIEN</sequence>
<protein>
    <submittedName>
        <fullName evidence="6">Glycoside hydrolase family 3 N-terminal domain-containing protein</fullName>
    </submittedName>
</protein>
<gene>
    <name evidence="6" type="ORF">AAG747_06120</name>
</gene>
<feature type="chain" id="PRO_5043331540" evidence="4">
    <location>
        <begin position="25"/>
        <end position="566"/>
    </location>
</feature>
<dbReference type="PANTHER" id="PTHR30480">
    <property type="entry name" value="BETA-HEXOSAMINIDASE-RELATED"/>
    <property type="match status" value="1"/>
</dbReference>
<feature type="signal peptide" evidence="4">
    <location>
        <begin position="1"/>
        <end position="24"/>
    </location>
</feature>
<keyword evidence="3" id="KW-0326">Glycosidase</keyword>
<organism evidence="6 7">
    <name type="scientific">Rapidithrix thailandica</name>
    <dbReference type="NCBI Taxonomy" id="413964"/>
    <lineage>
        <taxon>Bacteria</taxon>
        <taxon>Pseudomonadati</taxon>
        <taxon>Bacteroidota</taxon>
        <taxon>Cytophagia</taxon>
        <taxon>Cytophagales</taxon>
        <taxon>Flammeovirgaceae</taxon>
        <taxon>Rapidithrix</taxon>
    </lineage>
</organism>
<evidence type="ECO:0000259" key="5">
    <source>
        <dbReference type="Pfam" id="PF00933"/>
    </source>
</evidence>
<dbReference type="Pfam" id="PF00933">
    <property type="entry name" value="Glyco_hydro_3"/>
    <property type="match status" value="1"/>
</dbReference>
<dbReference type="InterPro" id="IPR036881">
    <property type="entry name" value="Glyco_hydro_3_C_sf"/>
</dbReference>
<comment type="caution">
    <text evidence="6">The sequence shown here is derived from an EMBL/GenBank/DDBJ whole genome shotgun (WGS) entry which is preliminary data.</text>
</comment>
<dbReference type="EMBL" id="JBDKWZ010000003">
    <property type="protein sequence ID" value="MEN7547473.1"/>
    <property type="molecule type" value="Genomic_DNA"/>
</dbReference>
<keyword evidence="7" id="KW-1185">Reference proteome</keyword>
<dbReference type="GO" id="GO:0004553">
    <property type="term" value="F:hydrolase activity, hydrolyzing O-glycosyl compounds"/>
    <property type="evidence" value="ECO:0007669"/>
    <property type="project" value="InterPro"/>
</dbReference>
<dbReference type="GO" id="GO:0009254">
    <property type="term" value="P:peptidoglycan turnover"/>
    <property type="evidence" value="ECO:0007669"/>
    <property type="project" value="TreeGrafter"/>
</dbReference>
<dbReference type="PANTHER" id="PTHR30480:SF16">
    <property type="entry name" value="GLYCOSIDE HYDROLASE FAMILY 3 DOMAIN PROTEIN"/>
    <property type="match status" value="1"/>
</dbReference>
<dbReference type="AlphaFoldDB" id="A0AAW9S817"/>
<evidence type="ECO:0000256" key="4">
    <source>
        <dbReference type="SAM" id="SignalP"/>
    </source>
</evidence>
<keyword evidence="2 6" id="KW-0378">Hydrolase</keyword>
<dbReference type="RefSeq" id="WP_346820261.1">
    <property type="nucleotide sequence ID" value="NZ_JBDKWZ010000003.1"/>
</dbReference>
<reference evidence="6 7" key="1">
    <citation type="submission" date="2024-04" db="EMBL/GenBank/DDBJ databases">
        <title>Novel genus in family Flammeovirgaceae.</title>
        <authorList>
            <person name="Nguyen T.H."/>
            <person name="Vuong T.Q."/>
            <person name="Le H."/>
            <person name="Kim S.-G."/>
        </authorList>
    </citation>
    <scope>NUCLEOTIDE SEQUENCE [LARGE SCALE GENOMIC DNA]</scope>
    <source>
        <strain evidence="6 7">JCM 23209</strain>
    </source>
</reference>
<name>A0AAW9S817_9BACT</name>
<dbReference type="InterPro" id="IPR017853">
    <property type="entry name" value="GH"/>
</dbReference>